<protein>
    <recommendedName>
        <fullName evidence="1">DUF7683 domain-containing protein</fullName>
    </recommendedName>
</protein>
<dbReference type="PATRIC" id="fig|294.124.peg.1812"/>
<feature type="domain" description="DUF7683" evidence="1">
    <location>
        <begin position="2"/>
        <end position="72"/>
    </location>
</feature>
<dbReference type="RefSeq" id="WP_042729427.1">
    <property type="nucleotide sequence ID" value="NZ_JXNZ01000058.1"/>
</dbReference>
<evidence type="ECO:0000313" key="3">
    <source>
        <dbReference type="Proteomes" id="UP000032101"/>
    </source>
</evidence>
<accession>A0A0D0PM84</accession>
<proteinExistence type="predicted"/>
<dbReference type="AlphaFoldDB" id="A0A0D0PM84"/>
<organism evidence="2 3">
    <name type="scientific">Pseudomonas fluorescens</name>
    <dbReference type="NCBI Taxonomy" id="294"/>
    <lineage>
        <taxon>Bacteria</taxon>
        <taxon>Pseudomonadati</taxon>
        <taxon>Pseudomonadota</taxon>
        <taxon>Gammaproteobacteria</taxon>
        <taxon>Pseudomonadales</taxon>
        <taxon>Pseudomonadaceae</taxon>
        <taxon>Pseudomonas</taxon>
    </lineage>
</organism>
<gene>
    <name evidence="2" type="ORF">RL74_08780</name>
</gene>
<reference evidence="2 3" key="1">
    <citation type="submission" date="2015-01" db="EMBL/GenBank/DDBJ databases">
        <title>Draft Genome Sequence of the Biocontrol and Plant Growth-Promoting Rhizobacteria (PGPR) Pseudomonas fluorescens UM270.</title>
        <authorList>
            <person name="Hernandez-Salmeron J.E."/>
            <person name="Santoyo G."/>
            <person name="Moreno-Hagelsieb G."/>
            <person name="Hernandez-Leon R."/>
        </authorList>
    </citation>
    <scope>NUCLEOTIDE SEQUENCE [LARGE SCALE GENOMIC DNA]</scope>
    <source>
        <strain evidence="2 3">UM270</strain>
    </source>
</reference>
<dbReference type="OrthoDB" id="6903768at2"/>
<dbReference type="EMBL" id="JXNZ01000058">
    <property type="protein sequence ID" value="KIQ59793.1"/>
    <property type="molecule type" value="Genomic_DNA"/>
</dbReference>
<dbReference type="InterPro" id="IPR056100">
    <property type="entry name" value="DUF7683"/>
</dbReference>
<evidence type="ECO:0000313" key="2">
    <source>
        <dbReference type="EMBL" id="KIQ59793.1"/>
    </source>
</evidence>
<sequence>MIYTVEAFDNGTGFLVFEETLPEGYDETLKKVMGWTADQQGWEGYDLTRSQLEALENILGKSIYDPAYIFQISCSEQN</sequence>
<comment type="caution">
    <text evidence="2">The sequence shown here is derived from an EMBL/GenBank/DDBJ whole genome shotgun (WGS) entry which is preliminary data.</text>
</comment>
<name>A0A0D0PM84_PSEFL</name>
<dbReference type="Proteomes" id="UP000032101">
    <property type="component" value="Unassembled WGS sequence"/>
</dbReference>
<dbReference type="Pfam" id="PF24731">
    <property type="entry name" value="DUF7683"/>
    <property type="match status" value="1"/>
</dbReference>
<evidence type="ECO:0000259" key="1">
    <source>
        <dbReference type="Pfam" id="PF24731"/>
    </source>
</evidence>